<dbReference type="STRING" id="1314773.A0A3N2PX96"/>
<dbReference type="AlphaFoldDB" id="A0A3N2PX96"/>
<feature type="region of interest" description="Disordered" evidence="1">
    <location>
        <begin position="1"/>
        <end position="141"/>
    </location>
</feature>
<feature type="compositionally biased region" description="Basic and acidic residues" evidence="1">
    <location>
        <begin position="128"/>
        <end position="141"/>
    </location>
</feature>
<gene>
    <name evidence="2" type="ORF">SODALDRAFT_323553</name>
</gene>
<evidence type="ECO:0000256" key="1">
    <source>
        <dbReference type="SAM" id="MobiDB-lite"/>
    </source>
</evidence>
<protein>
    <submittedName>
        <fullName evidence="2">Uncharacterized protein</fullName>
    </submittedName>
</protein>
<sequence length="141" mass="15624">MSSENRNASGYAPYSHDEVTHQPQGQGIRSSGPSDATEARNTTQQENVDENFQLQNENEDADEQLETFAEGDVAHAVQRKSGTQKAPGEEVVEHDFTEELDRKKREQADAREKIKAQRSAGVNVDGGLGRERVGNEDLRDV</sequence>
<feature type="compositionally biased region" description="Polar residues" evidence="1">
    <location>
        <begin position="21"/>
        <end position="56"/>
    </location>
</feature>
<keyword evidence="3" id="KW-1185">Reference proteome</keyword>
<reference evidence="2 3" key="1">
    <citation type="journal article" date="2018" name="Mol. Ecol.">
        <title>The obligate alkalophilic soda-lake fungus Sodiomyces alkalinus has shifted to a protein diet.</title>
        <authorList>
            <person name="Grum-Grzhimaylo A.A."/>
            <person name="Falkoski D.L."/>
            <person name="van den Heuvel J."/>
            <person name="Valero-Jimenez C.A."/>
            <person name="Min B."/>
            <person name="Choi I.G."/>
            <person name="Lipzen A."/>
            <person name="Daum C.G."/>
            <person name="Aanen D.K."/>
            <person name="Tsang A."/>
            <person name="Henrissat B."/>
            <person name="Bilanenko E.N."/>
            <person name="de Vries R.P."/>
            <person name="van Kan J.A.L."/>
            <person name="Grigoriev I.V."/>
            <person name="Debets A.J.M."/>
        </authorList>
    </citation>
    <scope>NUCLEOTIDE SEQUENCE [LARGE SCALE GENOMIC DNA]</scope>
    <source>
        <strain evidence="2 3">F11</strain>
    </source>
</reference>
<evidence type="ECO:0000313" key="2">
    <source>
        <dbReference type="EMBL" id="ROT39094.1"/>
    </source>
</evidence>
<organism evidence="2 3">
    <name type="scientific">Sodiomyces alkalinus (strain CBS 110278 / VKM F-3762 / F11)</name>
    <name type="common">Alkaliphilic filamentous fungus</name>
    <dbReference type="NCBI Taxonomy" id="1314773"/>
    <lineage>
        <taxon>Eukaryota</taxon>
        <taxon>Fungi</taxon>
        <taxon>Dikarya</taxon>
        <taxon>Ascomycota</taxon>
        <taxon>Pezizomycotina</taxon>
        <taxon>Sordariomycetes</taxon>
        <taxon>Hypocreomycetidae</taxon>
        <taxon>Glomerellales</taxon>
        <taxon>Plectosphaerellaceae</taxon>
        <taxon>Sodiomyces</taxon>
    </lineage>
</organism>
<dbReference type="OrthoDB" id="3438962at2759"/>
<accession>A0A3N2PX96</accession>
<evidence type="ECO:0000313" key="3">
    <source>
        <dbReference type="Proteomes" id="UP000272025"/>
    </source>
</evidence>
<dbReference type="EMBL" id="ML119054">
    <property type="protein sequence ID" value="ROT39094.1"/>
    <property type="molecule type" value="Genomic_DNA"/>
</dbReference>
<dbReference type="GeneID" id="39578289"/>
<name>A0A3N2PX96_SODAK</name>
<feature type="compositionally biased region" description="Basic and acidic residues" evidence="1">
    <location>
        <begin position="87"/>
        <end position="115"/>
    </location>
</feature>
<dbReference type="Proteomes" id="UP000272025">
    <property type="component" value="Unassembled WGS sequence"/>
</dbReference>
<dbReference type="RefSeq" id="XP_028466900.1">
    <property type="nucleotide sequence ID" value="XM_028609811.1"/>
</dbReference>
<proteinExistence type="predicted"/>